<evidence type="ECO:0000313" key="3">
    <source>
        <dbReference type="EMBL" id="MFC5144881.1"/>
    </source>
</evidence>
<feature type="compositionally biased region" description="Basic and acidic residues" evidence="1">
    <location>
        <begin position="47"/>
        <end position="59"/>
    </location>
</feature>
<reference evidence="4" key="1">
    <citation type="journal article" date="2019" name="Int. J. Syst. Evol. Microbiol.">
        <title>The Global Catalogue of Microorganisms (GCM) 10K type strain sequencing project: providing services to taxonomists for standard genome sequencing and annotation.</title>
        <authorList>
            <consortium name="The Broad Institute Genomics Platform"/>
            <consortium name="The Broad Institute Genome Sequencing Center for Infectious Disease"/>
            <person name="Wu L."/>
            <person name="Ma J."/>
        </authorList>
    </citation>
    <scope>NUCLEOTIDE SEQUENCE [LARGE SCALE GENOMIC DNA]</scope>
    <source>
        <strain evidence="4">CGMCC 4.1641</strain>
    </source>
</reference>
<keyword evidence="2" id="KW-1133">Transmembrane helix</keyword>
<sequence>MEISFTCAALLDSAPRGPEQWAAAAATALALVAQIVWLGLYDGQRDAAGSRDPLAERPARTGLHPALAELASQDPESAARLRTSRMRTRRTRNRGRPRRRGTATGAEV</sequence>
<keyword evidence="2" id="KW-0472">Membrane</keyword>
<evidence type="ECO:0000256" key="2">
    <source>
        <dbReference type="SAM" id="Phobius"/>
    </source>
</evidence>
<dbReference type="EMBL" id="JBHSKJ010000004">
    <property type="protein sequence ID" value="MFC5144881.1"/>
    <property type="molecule type" value="Genomic_DNA"/>
</dbReference>
<name>A0ABV9ZTZ0_9ACTN</name>
<evidence type="ECO:0000256" key="1">
    <source>
        <dbReference type="SAM" id="MobiDB-lite"/>
    </source>
</evidence>
<feature type="transmembrane region" description="Helical" evidence="2">
    <location>
        <begin position="20"/>
        <end position="41"/>
    </location>
</feature>
<evidence type="ECO:0000313" key="4">
    <source>
        <dbReference type="Proteomes" id="UP001596222"/>
    </source>
</evidence>
<dbReference type="RefSeq" id="WP_382039016.1">
    <property type="nucleotide sequence ID" value="NZ_JBHSKJ010000004.1"/>
</dbReference>
<keyword evidence="4" id="KW-1185">Reference proteome</keyword>
<accession>A0ABV9ZTZ0</accession>
<proteinExistence type="predicted"/>
<keyword evidence="2" id="KW-0812">Transmembrane</keyword>
<organism evidence="3 4">
    <name type="scientific">Streptomyces aureoversilis</name>
    <dbReference type="NCBI Taxonomy" id="67277"/>
    <lineage>
        <taxon>Bacteria</taxon>
        <taxon>Bacillati</taxon>
        <taxon>Actinomycetota</taxon>
        <taxon>Actinomycetes</taxon>
        <taxon>Kitasatosporales</taxon>
        <taxon>Streptomycetaceae</taxon>
        <taxon>Streptomyces</taxon>
    </lineage>
</organism>
<protein>
    <submittedName>
        <fullName evidence="3">Uncharacterized protein</fullName>
    </submittedName>
</protein>
<dbReference type="Proteomes" id="UP001596222">
    <property type="component" value="Unassembled WGS sequence"/>
</dbReference>
<comment type="caution">
    <text evidence="3">The sequence shown here is derived from an EMBL/GenBank/DDBJ whole genome shotgun (WGS) entry which is preliminary data.</text>
</comment>
<gene>
    <name evidence="3" type="ORF">ACFPP6_09385</name>
</gene>
<feature type="compositionally biased region" description="Basic residues" evidence="1">
    <location>
        <begin position="82"/>
        <end position="101"/>
    </location>
</feature>
<feature type="region of interest" description="Disordered" evidence="1">
    <location>
        <begin position="47"/>
        <end position="108"/>
    </location>
</feature>